<evidence type="ECO:0000256" key="6">
    <source>
        <dbReference type="ARBA" id="ARBA00038076"/>
    </source>
</evidence>
<dbReference type="InterPro" id="IPR025857">
    <property type="entry name" value="MacB_PCD"/>
</dbReference>
<evidence type="ECO:0000259" key="8">
    <source>
        <dbReference type="Pfam" id="PF02687"/>
    </source>
</evidence>
<proteinExistence type="inferred from homology"/>
<protein>
    <submittedName>
        <fullName evidence="10">Putative ABC transport system permease protein</fullName>
    </submittedName>
</protein>
<feature type="domain" description="MacB-like periplasmic core" evidence="9">
    <location>
        <begin position="25"/>
        <end position="191"/>
    </location>
</feature>
<evidence type="ECO:0000256" key="7">
    <source>
        <dbReference type="SAM" id="Phobius"/>
    </source>
</evidence>
<keyword evidence="5 7" id="KW-0472">Membrane</keyword>
<evidence type="ECO:0000256" key="4">
    <source>
        <dbReference type="ARBA" id="ARBA00022989"/>
    </source>
</evidence>
<keyword evidence="3 7" id="KW-0812">Transmembrane</keyword>
<feature type="domain" description="ABC3 transporter permease C-terminal" evidence="8">
    <location>
        <begin position="289"/>
        <end position="406"/>
    </location>
</feature>
<dbReference type="InterPro" id="IPR003838">
    <property type="entry name" value="ABC3_permease_C"/>
</dbReference>
<reference evidence="10 11" key="1">
    <citation type="submission" date="2020-08" db="EMBL/GenBank/DDBJ databases">
        <title>Sequencing the genomes of 1000 actinobacteria strains.</title>
        <authorList>
            <person name="Klenk H.-P."/>
        </authorList>
    </citation>
    <scope>NUCLEOTIDE SEQUENCE [LARGE SCALE GENOMIC DNA]</scope>
    <source>
        <strain evidence="10 11">DSM 44551</strain>
    </source>
</reference>
<sequence length="413" mass="43264">MPLLRSLISGLVLAFAGSRANISRTILSCAGIVVGVGALIAVVTAGHFGQTYAKVYGEANGGIAATYEVTAPTPLKDVGAFEEDMLRAGGEAVALQQMVDSPAIQLRQGASVLTDATVFYTDPALADIRRLNMIEGRWFTEADKGSLAPVVVLTEKLAKQLDSSGGYADLELGSSAWQRARVVGVVEDTMMDDWSGSGTVYLMRSPVSEEIAFPDGLDAPSGMGMGLTYRVRVAPDGTPGEDEFTERLAGNSWRWGPEADTETMGVFRMDESEEIDQVLGYVSLGLFGIAGITLTTGMLGVLNVGLVTVRERRRELATYRALGADRFTMFVVVVSEAVVVSVVAGLIALLGCYGIAGVLQALVGDMLPADVSVSVPLQGVLVGLGSAAAVGLLAGIIPAWRALRTSVVAGLRE</sequence>
<dbReference type="GO" id="GO:0005886">
    <property type="term" value="C:plasma membrane"/>
    <property type="evidence" value="ECO:0007669"/>
    <property type="project" value="UniProtKB-SubCell"/>
</dbReference>
<evidence type="ECO:0000313" key="10">
    <source>
        <dbReference type="EMBL" id="MBB5434834.1"/>
    </source>
</evidence>
<organism evidence="10 11">
    <name type="scientific">Nocardiopsis composta</name>
    <dbReference type="NCBI Taxonomy" id="157465"/>
    <lineage>
        <taxon>Bacteria</taxon>
        <taxon>Bacillati</taxon>
        <taxon>Actinomycetota</taxon>
        <taxon>Actinomycetes</taxon>
        <taxon>Streptosporangiales</taxon>
        <taxon>Nocardiopsidaceae</taxon>
        <taxon>Nocardiopsis</taxon>
    </lineage>
</organism>
<keyword evidence="2" id="KW-1003">Cell membrane</keyword>
<keyword evidence="4 7" id="KW-1133">Transmembrane helix</keyword>
<evidence type="ECO:0000256" key="1">
    <source>
        <dbReference type="ARBA" id="ARBA00004651"/>
    </source>
</evidence>
<keyword evidence="11" id="KW-1185">Reference proteome</keyword>
<dbReference type="PANTHER" id="PTHR30572:SF4">
    <property type="entry name" value="ABC TRANSPORTER PERMEASE YTRF"/>
    <property type="match status" value="1"/>
</dbReference>
<name>A0A7W8QRK4_9ACTN</name>
<feature type="transmembrane region" description="Helical" evidence="7">
    <location>
        <begin position="278"/>
        <end position="306"/>
    </location>
</feature>
<evidence type="ECO:0000256" key="5">
    <source>
        <dbReference type="ARBA" id="ARBA00023136"/>
    </source>
</evidence>
<dbReference type="InterPro" id="IPR050250">
    <property type="entry name" value="Macrolide_Exporter_MacB"/>
</dbReference>
<comment type="similarity">
    <text evidence="6">Belongs to the ABC-4 integral membrane protein family.</text>
</comment>
<dbReference type="PANTHER" id="PTHR30572">
    <property type="entry name" value="MEMBRANE COMPONENT OF TRANSPORTER-RELATED"/>
    <property type="match status" value="1"/>
</dbReference>
<dbReference type="EMBL" id="JACHDB010000001">
    <property type="protein sequence ID" value="MBB5434834.1"/>
    <property type="molecule type" value="Genomic_DNA"/>
</dbReference>
<evidence type="ECO:0000313" key="11">
    <source>
        <dbReference type="Proteomes" id="UP000572635"/>
    </source>
</evidence>
<evidence type="ECO:0000256" key="3">
    <source>
        <dbReference type="ARBA" id="ARBA00022692"/>
    </source>
</evidence>
<feature type="transmembrane region" description="Helical" evidence="7">
    <location>
        <begin position="327"/>
        <end position="356"/>
    </location>
</feature>
<dbReference type="Pfam" id="PF12704">
    <property type="entry name" value="MacB_PCD"/>
    <property type="match status" value="1"/>
</dbReference>
<dbReference type="Proteomes" id="UP000572635">
    <property type="component" value="Unassembled WGS sequence"/>
</dbReference>
<comment type="caution">
    <text evidence="10">The sequence shown here is derived from an EMBL/GenBank/DDBJ whole genome shotgun (WGS) entry which is preliminary data.</text>
</comment>
<evidence type="ECO:0000256" key="2">
    <source>
        <dbReference type="ARBA" id="ARBA00022475"/>
    </source>
</evidence>
<dbReference type="GO" id="GO:0022857">
    <property type="term" value="F:transmembrane transporter activity"/>
    <property type="evidence" value="ECO:0007669"/>
    <property type="project" value="TreeGrafter"/>
</dbReference>
<gene>
    <name evidence="10" type="ORF">HDA36_004918</name>
</gene>
<evidence type="ECO:0000259" key="9">
    <source>
        <dbReference type="Pfam" id="PF12704"/>
    </source>
</evidence>
<feature type="transmembrane region" description="Helical" evidence="7">
    <location>
        <begin position="376"/>
        <end position="397"/>
    </location>
</feature>
<comment type="subcellular location">
    <subcellularLocation>
        <location evidence="1">Cell membrane</location>
        <topology evidence="1">Multi-pass membrane protein</topology>
    </subcellularLocation>
</comment>
<dbReference type="AlphaFoldDB" id="A0A7W8QRK4"/>
<dbReference type="Pfam" id="PF02687">
    <property type="entry name" value="FtsX"/>
    <property type="match status" value="1"/>
</dbReference>
<accession>A0A7W8QRK4</accession>